<name>A0A1K0GX47_9BASI</name>
<dbReference type="Proteomes" id="UP000179920">
    <property type="component" value="Chromosome XVIII"/>
</dbReference>
<keyword evidence="1" id="KW-0732">Signal</keyword>
<feature type="chain" id="PRO_5009664574" evidence="1">
    <location>
        <begin position="17"/>
        <end position="136"/>
    </location>
</feature>
<gene>
    <name evidence="2" type="ORF">UBRO_20004</name>
</gene>
<protein>
    <submittedName>
        <fullName evidence="2">Uncharacterized protein</fullName>
    </submittedName>
</protein>
<evidence type="ECO:0000313" key="3">
    <source>
        <dbReference type="Proteomes" id="UP000179920"/>
    </source>
</evidence>
<proteinExistence type="predicted"/>
<dbReference type="EMBL" id="LT558134">
    <property type="protein sequence ID" value="SAM85563.1"/>
    <property type="molecule type" value="Genomic_DNA"/>
</dbReference>
<evidence type="ECO:0000313" key="2">
    <source>
        <dbReference type="EMBL" id="SAM85563.1"/>
    </source>
</evidence>
<sequence>MLFLTRIHLLSLPTNAALTRNVPTPPNPPIHPDLELQSALRLTESHFSLPPYHFRETYLLPDDHIPWFDAHISNPHSRFHLLETHGDRALYASPWGIHYQGEEEGRKNVLLFNVHRTDGVAAVGFARIPDGGGLWE</sequence>
<accession>A0A1K0GX47</accession>
<reference evidence="3" key="1">
    <citation type="submission" date="2016-04" db="EMBL/GenBank/DDBJ databases">
        <authorList>
            <person name="Guldener U."/>
            <person name="Guldener U."/>
        </authorList>
    </citation>
    <scope>NUCLEOTIDE SEQUENCE [LARGE SCALE GENOMIC DNA]</scope>
    <source>
        <strain evidence="3">UB2112</strain>
    </source>
</reference>
<feature type="signal peptide" evidence="1">
    <location>
        <begin position="1"/>
        <end position="16"/>
    </location>
</feature>
<evidence type="ECO:0000256" key="1">
    <source>
        <dbReference type="SAM" id="SignalP"/>
    </source>
</evidence>
<dbReference type="AlphaFoldDB" id="A0A1K0GX47"/>
<organism evidence="2 3">
    <name type="scientific">Ustilago bromivora</name>
    <dbReference type="NCBI Taxonomy" id="307758"/>
    <lineage>
        <taxon>Eukaryota</taxon>
        <taxon>Fungi</taxon>
        <taxon>Dikarya</taxon>
        <taxon>Basidiomycota</taxon>
        <taxon>Ustilaginomycotina</taxon>
        <taxon>Ustilaginomycetes</taxon>
        <taxon>Ustilaginales</taxon>
        <taxon>Ustilaginaceae</taxon>
        <taxon>Ustilago</taxon>
    </lineage>
</organism>